<dbReference type="KEGG" id="cbot:ATE48_09895"/>
<dbReference type="Proteomes" id="UP000092498">
    <property type="component" value="Chromosome"/>
</dbReference>
<gene>
    <name evidence="1" type="ORF">ATE48_09895</name>
</gene>
<organism evidence="1 2">
    <name type="scientific">Candidatus Viadribacter manganicus</name>
    <dbReference type="NCBI Taxonomy" id="1759059"/>
    <lineage>
        <taxon>Bacteria</taxon>
        <taxon>Pseudomonadati</taxon>
        <taxon>Pseudomonadota</taxon>
        <taxon>Alphaproteobacteria</taxon>
        <taxon>Hyphomonadales</taxon>
        <taxon>Hyphomonadaceae</taxon>
        <taxon>Candidatus Viadribacter</taxon>
    </lineage>
</organism>
<evidence type="ECO:0000313" key="1">
    <source>
        <dbReference type="EMBL" id="ANP46207.1"/>
    </source>
</evidence>
<dbReference type="STRING" id="1759059.ATE48_09895"/>
<dbReference type="AlphaFoldDB" id="A0A1B1AI27"/>
<protein>
    <recommendedName>
        <fullName evidence="3">DUF4274 domain-containing protein</fullName>
    </recommendedName>
</protein>
<keyword evidence="2" id="KW-1185">Reference proteome</keyword>
<proteinExistence type="predicted"/>
<reference evidence="1 2" key="1">
    <citation type="submission" date="2015-11" db="EMBL/GenBank/DDBJ databases">
        <title>Whole-Genome Sequence of Candidatus Oderbacter manganicum from the National Park Lower Oder Valley, Germany.</title>
        <authorList>
            <person name="Braun B."/>
            <person name="Liere K."/>
            <person name="Szewzyk U."/>
        </authorList>
    </citation>
    <scope>NUCLEOTIDE SEQUENCE [LARGE SCALE GENOMIC DNA]</scope>
    <source>
        <strain evidence="1 2">OTSz_A_272</strain>
    </source>
</reference>
<dbReference type="OrthoDB" id="7431744at2"/>
<evidence type="ECO:0000313" key="2">
    <source>
        <dbReference type="Proteomes" id="UP000092498"/>
    </source>
</evidence>
<dbReference type="RefSeq" id="WP_066770822.1">
    <property type="nucleotide sequence ID" value="NZ_CP013244.1"/>
</dbReference>
<evidence type="ECO:0008006" key="3">
    <source>
        <dbReference type="Google" id="ProtNLM"/>
    </source>
</evidence>
<sequence length="310" mass="35291">MFAKLLSRLVPLPASAHDHLFTTFAPDGAPPRVLNTIYHQYRAALPDEHVPPQHLHYRALVDRIIGANWRRLDGIELRRVSSAYICCFERAEAFEFQLALWRVDPEFRRLLSETRAQLISELIPLAAAESARRAHFSRWKECLAAPLDLEASTLLGLVQKMSVDDWHEIALHWDWNYGTAELEWITAQRACDRATALFVLCAGGPGEAATLRIRREEENRAGFLRDLAARIEGGFYPNADLGLTLPTRQRLTFANELATARATGVSPWQLPDELLLHEGRQHAPKYSVTAGQAHYHYEHWLTHLAPRRKS</sequence>
<dbReference type="EMBL" id="CP013244">
    <property type="protein sequence ID" value="ANP46207.1"/>
    <property type="molecule type" value="Genomic_DNA"/>
</dbReference>
<name>A0A1B1AI27_9PROT</name>
<accession>A0A1B1AI27</accession>
<dbReference type="InParanoid" id="A0A1B1AI27"/>